<protein>
    <submittedName>
        <fullName evidence="1">Uncharacterized protein</fullName>
    </submittedName>
</protein>
<dbReference type="AlphaFoldDB" id="R7GXX7"/>
<comment type="caution">
    <text evidence="1">The sequence shown here is derived from an EMBL/GenBank/DDBJ whole genome shotgun (WGS) entry which is preliminary data.</text>
</comment>
<organism evidence="1 2">
    <name type="scientific">Leyella stercorea CAG:629</name>
    <dbReference type="NCBI Taxonomy" id="1263103"/>
    <lineage>
        <taxon>Bacteria</taxon>
        <taxon>Pseudomonadati</taxon>
        <taxon>Bacteroidota</taxon>
        <taxon>Bacteroidia</taxon>
        <taxon>Bacteroidales</taxon>
        <taxon>Prevotellaceae</taxon>
        <taxon>Leyella</taxon>
    </lineage>
</organism>
<dbReference type="EMBL" id="CBIT010000062">
    <property type="protein sequence ID" value="CDE30767.1"/>
    <property type="molecule type" value="Genomic_DNA"/>
</dbReference>
<reference evidence="1" key="1">
    <citation type="submission" date="2012-11" db="EMBL/GenBank/DDBJ databases">
        <title>Dependencies among metagenomic species, viruses, plasmids and units of genetic variation.</title>
        <authorList>
            <person name="Nielsen H.B."/>
            <person name="Almeida M."/>
            <person name="Juncker A.S."/>
            <person name="Rasmussen S."/>
            <person name="Li J."/>
            <person name="Sunagawa S."/>
            <person name="Plichta D."/>
            <person name="Gautier L."/>
            <person name="Le Chatelier E."/>
            <person name="Peletier E."/>
            <person name="Bonde I."/>
            <person name="Nielsen T."/>
            <person name="Manichanh C."/>
            <person name="Arumugam M."/>
            <person name="Batto J."/>
            <person name="Santos M.B.Q.D."/>
            <person name="Blom N."/>
            <person name="Borruel N."/>
            <person name="Burgdorf K.S."/>
            <person name="Boumezbeur F."/>
            <person name="Casellas F."/>
            <person name="Dore J."/>
            <person name="Guarner F."/>
            <person name="Hansen T."/>
            <person name="Hildebrand F."/>
            <person name="Kaas R.S."/>
            <person name="Kennedy S."/>
            <person name="Kristiansen K."/>
            <person name="Kultima J.R."/>
            <person name="Leonard P."/>
            <person name="Levenez F."/>
            <person name="Lund O."/>
            <person name="Moumen B."/>
            <person name="Le Paslier D."/>
            <person name="Pons N."/>
            <person name="Pedersen O."/>
            <person name="Prifti E."/>
            <person name="Qin J."/>
            <person name="Raes J."/>
            <person name="Tap J."/>
            <person name="Tims S."/>
            <person name="Ussery D.W."/>
            <person name="Yamada T."/>
            <person name="MetaHit consortium"/>
            <person name="Renault P."/>
            <person name="Sicheritz-Ponten T."/>
            <person name="Bork P."/>
            <person name="Wang J."/>
            <person name="Brunak S."/>
            <person name="Ehrlich S.D."/>
        </authorList>
    </citation>
    <scope>NUCLEOTIDE SEQUENCE [LARGE SCALE GENOMIC DNA]</scope>
</reference>
<evidence type="ECO:0000313" key="2">
    <source>
        <dbReference type="Proteomes" id="UP000018072"/>
    </source>
</evidence>
<proteinExistence type="predicted"/>
<accession>R7GXX7</accession>
<name>R7GXX7_9BACT</name>
<dbReference type="Proteomes" id="UP000018072">
    <property type="component" value="Unassembled WGS sequence"/>
</dbReference>
<gene>
    <name evidence="1" type="ORF">BN741_00810</name>
</gene>
<evidence type="ECO:0000313" key="1">
    <source>
        <dbReference type="EMBL" id="CDE30767.1"/>
    </source>
</evidence>
<sequence>MLRIASDEFINKLLMLLAKYDETNDMALSPSTAVIDGSACISSHSGELVYSTVSRLFLSATVKSFVRSIFSFPGSFMVNACEFVTTSLSGRTGR</sequence>